<dbReference type="AlphaFoldDB" id="H8FYD7"/>
<protein>
    <submittedName>
        <fullName evidence="2">Cell wall hydrolase, SleB</fullName>
    </submittedName>
</protein>
<dbReference type="Proteomes" id="UP000004169">
    <property type="component" value="Unassembled WGS sequence"/>
</dbReference>
<dbReference type="Gene3D" id="1.10.10.2520">
    <property type="entry name" value="Cell wall hydrolase SleB, domain 1"/>
    <property type="match status" value="1"/>
</dbReference>
<dbReference type="RefSeq" id="WP_002731473.1">
    <property type="nucleotide sequence ID" value="NZ_CAHP01000060.1"/>
</dbReference>
<dbReference type="Gene3D" id="6.20.240.60">
    <property type="match status" value="1"/>
</dbReference>
<evidence type="ECO:0000259" key="1">
    <source>
        <dbReference type="Pfam" id="PF07486"/>
    </source>
</evidence>
<dbReference type="Pfam" id="PF07486">
    <property type="entry name" value="Hydrolase_2"/>
    <property type="match status" value="1"/>
</dbReference>
<proteinExistence type="predicted"/>
<gene>
    <name evidence="2" type="ORF">PHAMO_80166</name>
</gene>
<dbReference type="eggNOG" id="COG3773">
    <property type="taxonomic scope" value="Bacteria"/>
</dbReference>
<dbReference type="InterPro" id="IPR042047">
    <property type="entry name" value="SleB_dom1"/>
</dbReference>
<dbReference type="EMBL" id="CAHP01000060">
    <property type="protein sequence ID" value="CCG43375.1"/>
    <property type="molecule type" value="Genomic_DNA"/>
</dbReference>
<reference evidence="2 3" key="1">
    <citation type="journal article" date="2012" name="J. Bacteriol.">
        <title>Draft Genome Sequence of the Purple Photosynthetic Bacterium Phaeospirillum molischianum DSM120, a Particularly Versatile Bacterium.</title>
        <authorList>
            <person name="Duquesne K."/>
            <person name="Prima V."/>
            <person name="Ji B."/>
            <person name="Rouy Z."/>
            <person name="Medigue C."/>
            <person name="Talla E."/>
            <person name="Sturgis J.N."/>
        </authorList>
    </citation>
    <scope>NUCLEOTIDE SEQUENCE [LARGE SCALE GENOMIC DNA]</scope>
    <source>
        <strain evidence="3">DSM120</strain>
    </source>
</reference>
<keyword evidence="3" id="KW-1185">Reference proteome</keyword>
<dbReference type="InterPro" id="IPR011105">
    <property type="entry name" value="Cell_wall_hydrolase_SleB"/>
</dbReference>
<keyword evidence="2" id="KW-0378">Hydrolase</keyword>
<evidence type="ECO:0000313" key="3">
    <source>
        <dbReference type="Proteomes" id="UP000004169"/>
    </source>
</evidence>
<dbReference type="GO" id="GO:0016787">
    <property type="term" value="F:hydrolase activity"/>
    <property type="evidence" value="ECO:0007669"/>
    <property type="project" value="UniProtKB-KW"/>
</dbReference>
<comment type="caution">
    <text evidence="2">The sequence shown here is derived from an EMBL/GenBank/DDBJ whole genome shotgun (WGS) entry which is preliminary data.</text>
</comment>
<name>H8FYD7_MAGML</name>
<evidence type="ECO:0000313" key="2">
    <source>
        <dbReference type="EMBL" id="CCG43375.1"/>
    </source>
</evidence>
<accession>H8FYD7</accession>
<feature type="domain" description="Cell wall hydrolase SleB" evidence="1">
    <location>
        <begin position="39"/>
        <end position="145"/>
    </location>
</feature>
<organism evidence="2 3">
    <name type="scientific">Magnetospirillum molischianum DSM 120</name>
    <dbReference type="NCBI Taxonomy" id="1150626"/>
    <lineage>
        <taxon>Bacteria</taxon>
        <taxon>Pseudomonadati</taxon>
        <taxon>Pseudomonadota</taxon>
        <taxon>Alphaproteobacteria</taxon>
        <taxon>Rhodospirillales</taxon>
        <taxon>Rhodospirillaceae</taxon>
        <taxon>Magnetospirillum</taxon>
    </lineage>
</organism>
<dbReference type="STRING" id="1150626.PHAMO_80166"/>
<sequence length="153" mass="17216">MKSWLFAALAIVGQWTDVSKIDAHQTMCLAQTIYHEARGEPVRGQLLVAEVVLNRVETEGFPKTICKVVYQRGGTGKAQFSWTNGKKQLDDWTSFYNAVEIAVLMQTGGINRQHPGVLFFFNPRIERPSWADDMKVVTKAGDHLFLAFKDGRA</sequence>